<feature type="transmembrane region" description="Helical" evidence="10">
    <location>
        <begin position="138"/>
        <end position="157"/>
    </location>
</feature>
<keyword evidence="3" id="KW-0813">Transport</keyword>
<sequence>MNELTETIDINIPTQEIRNSQSKLAVIDLFDSIKKWKLWTYLGWNDIKIRYRGSVLGPFWITASMLVIIVAFSVVYSRLFHQSIAEYVPFFTTGYLVWVLISAALAESCNTFVEASLLINEIKLPYILYVFRLTWRHVIIFFHNALVYGAVALYFQVPLNWAIFYVIPGLFLIILNLISAGLILSILGTKYRDIPPIINSLIQVMFFITPISWNANLLPNSAIIIFNPLNYFIDLIRMPLLGQVPDLMTWNTCISITIVSSCISFVLFARFRRNIPFWI</sequence>
<evidence type="ECO:0000256" key="4">
    <source>
        <dbReference type="ARBA" id="ARBA00022475"/>
    </source>
</evidence>
<evidence type="ECO:0000256" key="3">
    <source>
        <dbReference type="ARBA" id="ARBA00022448"/>
    </source>
</evidence>
<dbReference type="RefSeq" id="WP_110141989.1">
    <property type="nucleotide sequence ID" value="NZ_QHJG01000007.1"/>
</dbReference>
<feature type="domain" description="ABC-2 type transporter transmembrane" evidence="11">
    <location>
        <begin position="40"/>
        <end position="238"/>
    </location>
</feature>
<evidence type="ECO:0000313" key="15">
    <source>
        <dbReference type="Proteomes" id="UP000287374"/>
    </source>
</evidence>
<evidence type="ECO:0000256" key="6">
    <source>
        <dbReference type="ARBA" id="ARBA00022692"/>
    </source>
</evidence>
<proteinExistence type="inferred from homology"/>
<evidence type="ECO:0000256" key="9">
    <source>
        <dbReference type="ARBA" id="ARBA00023136"/>
    </source>
</evidence>
<dbReference type="PRINTS" id="PR00164">
    <property type="entry name" value="ABC2TRNSPORT"/>
</dbReference>
<gene>
    <name evidence="12" type="ORF">DGG96_05665</name>
    <name evidence="13" type="ORF">ELY20_07395</name>
</gene>
<dbReference type="Proteomes" id="UP000247152">
    <property type="component" value="Unassembled WGS sequence"/>
</dbReference>
<evidence type="ECO:0000259" key="11">
    <source>
        <dbReference type="Pfam" id="PF01061"/>
    </source>
</evidence>
<dbReference type="AlphaFoldDB" id="A0A317U881"/>
<dbReference type="EMBL" id="RZGX01000008">
    <property type="protein sequence ID" value="RUR23423.1"/>
    <property type="molecule type" value="Genomic_DNA"/>
</dbReference>
<evidence type="ECO:0000313" key="12">
    <source>
        <dbReference type="EMBL" id="PWY56610.1"/>
    </source>
</evidence>
<keyword evidence="7 10" id="KW-1133">Transmembrane helix</keyword>
<organism evidence="12 14">
    <name type="scientific">Legionella qingyii</name>
    <dbReference type="NCBI Taxonomy" id="2184757"/>
    <lineage>
        <taxon>Bacteria</taxon>
        <taxon>Pseudomonadati</taxon>
        <taxon>Pseudomonadota</taxon>
        <taxon>Gammaproteobacteria</taxon>
        <taxon>Legionellales</taxon>
        <taxon>Legionellaceae</taxon>
        <taxon>Legionella</taxon>
    </lineage>
</organism>
<dbReference type="PANTHER" id="PTHR30413">
    <property type="entry name" value="INNER MEMBRANE TRANSPORT PERMEASE"/>
    <property type="match status" value="1"/>
</dbReference>
<keyword evidence="8" id="KW-0625">Polysaccharide transport</keyword>
<dbReference type="GO" id="GO:0015920">
    <property type="term" value="P:lipopolysaccharide transport"/>
    <property type="evidence" value="ECO:0007669"/>
    <property type="project" value="TreeGrafter"/>
</dbReference>
<comment type="similarity">
    <text evidence="2">Belongs to the ABC-2 integral membrane protein family.</text>
</comment>
<accession>A0A317U881</accession>
<dbReference type="EMBL" id="QHJG01000007">
    <property type="protein sequence ID" value="PWY56610.1"/>
    <property type="molecule type" value="Genomic_DNA"/>
</dbReference>
<dbReference type="InterPro" id="IPR013525">
    <property type="entry name" value="ABC2_TM"/>
</dbReference>
<evidence type="ECO:0000256" key="8">
    <source>
        <dbReference type="ARBA" id="ARBA00023047"/>
    </source>
</evidence>
<evidence type="ECO:0000313" key="13">
    <source>
        <dbReference type="EMBL" id="RUR23423.1"/>
    </source>
</evidence>
<keyword evidence="5" id="KW-0762">Sugar transport</keyword>
<evidence type="ECO:0000256" key="2">
    <source>
        <dbReference type="ARBA" id="ARBA00007783"/>
    </source>
</evidence>
<keyword evidence="15" id="KW-1185">Reference proteome</keyword>
<comment type="caution">
    <text evidence="12">The sequence shown here is derived from an EMBL/GenBank/DDBJ whole genome shotgun (WGS) entry which is preliminary data.</text>
</comment>
<dbReference type="Pfam" id="PF01061">
    <property type="entry name" value="ABC2_membrane"/>
    <property type="match status" value="1"/>
</dbReference>
<dbReference type="GO" id="GO:0140359">
    <property type="term" value="F:ABC-type transporter activity"/>
    <property type="evidence" value="ECO:0007669"/>
    <property type="project" value="InterPro"/>
</dbReference>
<dbReference type="InterPro" id="IPR000412">
    <property type="entry name" value="ABC_2_transport"/>
</dbReference>
<evidence type="ECO:0000256" key="7">
    <source>
        <dbReference type="ARBA" id="ARBA00022989"/>
    </source>
</evidence>
<feature type="transmembrane region" description="Helical" evidence="10">
    <location>
        <begin position="163"/>
        <end position="187"/>
    </location>
</feature>
<evidence type="ECO:0000256" key="5">
    <source>
        <dbReference type="ARBA" id="ARBA00022597"/>
    </source>
</evidence>
<feature type="transmembrane region" description="Helical" evidence="10">
    <location>
        <begin position="55"/>
        <end position="75"/>
    </location>
</feature>
<evidence type="ECO:0000256" key="10">
    <source>
        <dbReference type="SAM" id="Phobius"/>
    </source>
</evidence>
<keyword evidence="9 10" id="KW-0472">Membrane</keyword>
<keyword evidence="6 10" id="KW-0812">Transmembrane</keyword>
<name>A0A317U881_9GAMM</name>
<comment type="subcellular location">
    <subcellularLocation>
        <location evidence="1">Cell membrane</location>
        <topology evidence="1">Multi-pass membrane protein</topology>
    </subcellularLocation>
</comment>
<reference evidence="13 15" key="2">
    <citation type="submission" date="2018-12" db="EMBL/GenBank/DDBJ databases">
        <title>Legionella sp,whole genome shotgun sequence.</title>
        <authorList>
            <person name="Wu H."/>
        </authorList>
    </citation>
    <scope>NUCLEOTIDE SEQUENCE [LARGE SCALE GENOMIC DNA]</scope>
    <source>
        <strain evidence="15">km489</strain>
        <strain evidence="13">Km489</strain>
    </source>
</reference>
<reference evidence="12 14" key="1">
    <citation type="submission" date="2018-05" db="EMBL/GenBank/DDBJ databases">
        <title>Legionella qingyii sp.nov., whole genome shotgun sequence.</title>
        <authorList>
            <person name="Wu H."/>
            <person name="Zhu Q."/>
            <person name="Hu C."/>
        </authorList>
    </citation>
    <scope>NUCLEOTIDE SEQUENCE [LARGE SCALE GENOMIC DNA]</scope>
    <source>
        <strain evidence="12 14">HEB18</strain>
    </source>
</reference>
<dbReference type="Proteomes" id="UP000287374">
    <property type="component" value="Unassembled WGS sequence"/>
</dbReference>
<dbReference type="GO" id="GO:0015774">
    <property type="term" value="P:polysaccharide transport"/>
    <property type="evidence" value="ECO:0007669"/>
    <property type="project" value="UniProtKB-KW"/>
</dbReference>
<feature type="transmembrane region" description="Helical" evidence="10">
    <location>
        <begin position="95"/>
        <end position="117"/>
    </location>
</feature>
<protein>
    <submittedName>
        <fullName evidence="12">ABC transporter permease</fullName>
    </submittedName>
</protein>
<evidence type="ECO:0000256" key="1">
    <source>
        <dbReference type="ARBA" id="ARBA00004651"/>
    </source>
</evidence>
<dbReference type="GO" id="GO:0043190">
    <property type="term" value="C:ATP-binding cassette (ABC) transporter complex"/>
    <property type="evidence" value="ECO:0007669"/>
    <property type="project" value="InterPro"/>
</dbReference>
<dbReference type="OrthoDB" id="9796017at2"/>
<feature type="transmembrane region" description="Helical" evidence="10">
    <location>
        <begin position="247"/>
        <end position="269"/>
    </location>
</feature>
<feature type="transmembrane region" description="Helical" evidence="10">
    <location>
        <begin position="194"/>
        <end position="213"/>
    </location>
</feature>
<keyword evidence="4" id="KW-1003">Cell membrane</keyword>
<dbReference type="PANTHER" id="PTHR30413:SF10">
    <property type="entry name" value="CAPSULE POLYSACCHARIDE EXPORT INNER-MEMBRANE PROTEIN CTRC"/>
    <property type="match status" value="1"/>
</dbReference>
<evidence type="ECO:0000313" key="14">
    <source>
        <dbReference type="Proteomes" id="UP000247152"/>
    </source>
</evidence>